<sequence>MTMRGSENADWLVRKGRLSLRAKQGAGGTDMEKQKSLNAVDERRRQLQEYLAAKGKLKPLTNTKPYLKDCTNSQKPSCRPKLPVVCKRGKNVTNAKAVSQENKPRAPSHFFVQQRSSSAQPRVHNRATVSVTAKPRNASGINNNPLQEREPDTQTDNINVSCFGPNQTTQETGQEKAASCAQGCVNNGAEPNGRRDLGSEAEGQENGIDCEKIKEDVFHEGEVAGDKQIETQQLQGVINNTDVGPTAGNKERWRTQAGTCDMSVKLQESTTRIHHPTVIHKTAPCGSVTQRPLGKTLYCTRKTHLYSKAKQPVSHCRNSAVQHGLRRSLTSRASVSQNSAICLKQKQDVKSQNMPTASVVTKNEKPMHSGLKQATCKYGASSAMPNGQQQPKHVKDIVSSTAFSRVQSSGHQTAEFSACSTKPPQHQDRDIATSNNPNVKQQNRAMADTSTEYRKPVEKTKELTAASSMNAQLGVNSNGINGQHGTPHMATEDRKKKLEEWLSSKGKTYKRPPMILPTKKPMKRKTTATCSQWDGIEEEEDIIFLSKKINGTLNECLELIDKGAASEAVNAILSMVPKAEKFAKFWVCKAKLLEREGTFDVVGLYEQAVQSGAKPIAELRELIFELMRNTSKKRKDEPLQSQNPVSGYLSSPASPVWNAVKSLRMPCAERCRSCQGSAVKFQVATLSSKKEGGPEWKTLTPVRRSLRINQATSRRSFVLQEHNTVVASLGELLEMADTECFLYAGNEAFPEKTHMDILDMIKQSTTNKPEGGPS</sequence>
<dbReference type="AlphaFoldDB" id="A0A6I8QC63"/>
<dbReference type="Ensembl" id="ENSXETT00000096611">
    <property type="protein sequence ID" value="ENSXETP00000070037"/>
    <property type="gene ID" value="ENSXETG00000041090"/>
</dbReference>
<proteinExistence type="inferred from homology"/>
<dbReference type="Proteomes" id="UP000008143">
    <property type="component" value="Chromosome 3"/>
</dbReference>
<reference evidence="10" key="3">
    <citation type="submission" date="2025-04" db="UniProtKB">
        <authorList>
            <consortium name="RefSeq"/>
        </authorList>
    </citation>
    <scope>IDENTIFICATION</scope>
    <source>
        <strain evidence="10">Nigerian</strain>
        <tissue evidence="10">Liver and blood</tissue>
    </source>
</reference>
<name>A0A6I8QC63_XENTR</name>
<feature type="region of interest" description="Disordered" evidence="6">
    <location>
        <begin position="188"/>
        <end position="207"/>
    </location>
</feature>
<evidence type="ECO:0000256" key="3">
    <source>
        <dbReference type="ARBA" id="ARBA00022490"/>
    </source>
</evidence>
<evidence type="ECO:0000313" key="8">
    <source>
        <dbReference type="Ensembl" id="ENSXETP00000070037"/>
    </source>
</evidence>
<dbReference type="Bgee" id="ENSXETG00000041090">
    <property type="expression patterns" value="Expressed in ovary and 8 other cell types or tissues"/>
</dbReference>
<organism evidence="8">
    <name type="scientific">Xenopus tropicalis</name>
    <name type="common">Western clawed frog</name>
    <name type="synonym">Silurana tropicalis</name>
    <dbReference type="NCBI Taxonomy" id="8364"/>
    <lineage>
        <taxon>Eukaryota</taxon>
        <taxon>Metazoa</taxon>
        <taxon>Chordata</taxon>
        <taxon>Craniata</taxon>
        <taxon>Vertebrata</taxon>
        <taxon>Euteleostomi</taxon>
        <taxon>Amphibia</taxon>
        <taxon>Batrachia</taxon>
        <taxon>Anura</taxon>
        <taxon>Pipoidea</taxon>
        <taxon>Pipidae</taxon>
        <taxon>Xenopodinae</taxon>
        <taxon>Xenopus</taxon>
        <taxon>Silurana</taxon>
    </lineage>
</organism>
<feature type="region of interest" description="Disordered" evidence="6">
    <location>
        <begin position="413"/>
        <end position="456"/>
    </location>
</feature>
<keyword evidence="3" id="KW-0963">Cytoplasm</keyword>
<dbReference type="OMA" id="EMADTEC"/>
<dbReference type="KEGG" id="xtr:100496257"/>
<dbReference type="PANTHER" id="PTHR47078:SF1">
    <property type="entry name" value="CYTOSKELETON-ASSOCIATED PROTEIN 2-LIKE"/>
    <property type="match status" value="1"/>
</dbReference>
<keyword evidence="4" id="KW-0597">Phosphoprotein</keyword>
<dbReference type="InterPro" id="IPR052855">
    <property type="entry name" value="CKAP2-like"/>
</dbReference>
<protein>
    <submittedName>
        <fullName evidence="8 10">Cytoskeleton-associated protein 2-like</fullName>
    </submittedName>
</protein>
<dbReference type="GO" id="GO:0005829">
    <property type="term" value="C:cytosol"/>
    <property type="evidence" value="ECO:0000318"/>
    <property type="project" value="GO_Central"/>
</dbReference>
<dbReference type="GO" id="GO:0005813">
    <property type="term" value="C:centrosome"/>
    <property type="evidence" value="ECO:0000318"/>
    <property type="project" value="GO_Central"/>
</dbReference>
<keyword evidence="5" id="KW-0206">Cytoskeleton</keyword>
<feature type="compositionally biased region" description="Polar residues" evidence="6">
    <location>
        <begin position="432"/>
        <end position="450"/>
    </location>
</feature>
<feature type="compositionally biased region" description="Polar residues" evidence="6">
    <location>
        <begin position="413"/>
        <end position="424"/>
    </location>
</feature>
<feature type="domain" description="Cytoskeleton-associated protein 2 C-terminal" evidence="7">
    <location>
        <begin position="695"/>
        <end position="748"/>
    </location>
</feature>
<evidence type="ECO:0000256" key="4">
    <source>
        <dbReference type="ARBA" id="ARBA00022553"/>
    </source>
</evidence>
<reference evidence="8" key="1">
    <citation type="journal article" date="2010" name="Science">
        <title>The genome of the Western clawed frog Xenopus tropicalis.</title>
        <authorList>
            <person name="Hellsten U."/>
            <person name="Harland R.M."/>
            <person name="Gilchrist M.J."/>
            <person name="Hendrix D."/>
            <person name="Jurka J."/>
            <person name="Kapitonov V."/>
            <person name="Ovcharenko I."/>
            <person name="Putnam N.H."/>
            <person name="Shu S."/>
            <person name="Taher L."/>
            <person name="Blitz I.L."/>
            <person name="Blumberg B."/>
            <person name="Dichmann D.S."/>
            <person name="Dubchak I."/>
            <person name="Amaya E."/>
            <person name="Detter J.C."/>
            <person name="Fletcher R."/>
            <person name="Gerhard D.S."/>
            <person name="Goodstein D."/>
            <person name="Graves T."/>
            <person name="Grigoriev I.V."/>
            <person name="Grimwood J."/>
            <person name="Kawashima T."/>
            <person name="Lindquist E."/>
            <person name="Lucas S.M."/>
            <person name="Mead P.E."/>
            <person name="Mitros T."/>
            <person name="Ogino H."/>
            <person name="Ohta Y."/>
            <person name="Poliakov A.V."/>
            <person name="Pollet N."/>
            <person name="Robert J."/>
            <person name="Salamov A."/>
            <person name="Sater A.K."/>
            <person name="Schmutz J."/>
            <person name="Terry A."/>
            <person name="Vize P.D."/>
            <person name="Warren W.C."/>
            <person name="Wells D."/>
            <person name="Wills A."/>
            <person name="Wilson R.K."/>
            <person name="Zimmerman L.B."/>
            <person name="Zorn A.M."/>
            <person name="Grainger R."/>
            <person name="Grammer T."/>
            <person name="Khokha M.K."/>
            <person name="Richardson P.M."/>
            <person name="Rokhsar D.S."/>
        </authorList>
    </citation>
    <scope>NUCLEOTIDE SEQUENCE [LARGE SCALE GENOMIC DNA]</scope>
    <source>
        <strain evidence="8">Nigerian</strain>
    </source>
</reference>
<evidence type="ECO:0000256" key="6">
    <source>
        <dbReference type="SAM" id="MobiDB-lite"/>
    </source>
</evidence>
<feature type="region of interest" description="Disordered" evidence="6">
    <location>
        <begin position="135"/>
        <end position="154"/>
    </location>
</feature>
<dbReference type="InterPro" id="IPR029197">
    <property type="entry name" value="CKAP2_C"/>
</dbReference>
<evidence type="ECO:0000313" key="9">
    <source>
        <dbReference type="Proteomes" id="UP000008143"/>
    </source>
</evidence>
<comment type="similarity">
    <text evidence="2">Belongs to the CKAP2 family.</text>
</comment>
<dbReference type="GO" id="GO:0072686">
    <property type="term" value="C:mitotic spindle"/>
    <property type="evidence" value="ECO:0000318"/>
    <property type="project" value="GO_Central"/>
</dbReference>
<dbReference type="GeneID" id="100496257"/>
<gene>
    <name evidence="8 10 11" type="primary">ckap2l</name>
</gene>
<evidence type="ECO:0000256" key="1">
    <source>
        <dbReference type="ARBA" id="ARBA00004245"/>
    </source>
</evidence>
<dbReference type="GeneTree" id="ENSGT00530000063691"/>
<keyword evidence="9" id="KW-1185">Reference proteome</keyword>
<dbReference type="PANTHER" id="PTHR47078">
    <property type="entry name" value="CYTOSKELETON-ASSOCIATED PROTEIN 2-LIKE"/>
    <property type="match status" value="1"/>
</dbReference>
<dbReference type="Pfam" id="PF15297">
    <property type="entry name" value="CKAP2_C"/>
    <property type="match status" value="2"/>
</dbReference>
<reference evidence="8" key="2">
    <citation type="submission" date="2020-05" db="UniProtKB">
        <authorList>
            <consortium name="Ensembl"/>
        </authorList>
    </citation>
    <scope>IDENTIFICATION</scope>
</reference>
<evidence type="ECO:0000313" key="11">
    <source>
        <dbReference type="Xenbase" id="XB-GENE-13579809"/>
    </source>
</evidence>
<evidence type="ECO:0000256" key="5">
    <source>
        <dbReference type="ARBA" id="ARBA00023212"/>
    </source>
</evidence>
<evidence type="ECO:0000256" key="2">
    <source>
        <dbReference type="ARBA" id="ARBA00009468"/>
    </source>
</evidence>
<dbReference type="OrthoDB" id="6288182at2759"/>
<dbReference type="CTD" id="150468"/>
<dbReference type="RefSeq" id="XP_002932591.2">
    <property type="nucleotide sequence ID" value="XM_002932545.5"/>
</dbReference>
<evidence type="ECO:0000259" key="7">
    <source>
        <dbReference type="Pfam" id="PF15297"/>
    </source>
</evidence>
<dbReference type="Xenbase" id="XB-GENE-13579809">
    <property type="gene designation" value="ckap2l"/>
</dbReference>
<dbReference type="AGR" id="Xenbase:XB-GENE-13579809"/>
<feature type="domain" description="Cytoskeleton-associated protein 2 C-terminal" evidence="7">
    <location>
        <begin position="455"/>
        <end position="634"/>
    </location>
</feature>
<accession>A0A6I8QC63</accession>
<comment type="subcellular location">
    <subcellularLocation>
        <location evidence="1">Cytoplasm</location>
        <location evidence="1">Cytoskeleton</location>
    </subcellularLocation>
</comment>
<evidence type="ECO:0000313" key="10">
    <source>
        <dbReference type="RefSeq" id="XP_002932591.2"/>
    </source>
</evidence>